<dbReference type="PANTHER" id="PTHR19411:SF0">
    <property type="entry name" value="PROTEIN BUD31 HOMOLOG"/>
    <property type="match status" value="1"/>
</dbReference>
<dbReference type="AlphaFoldDB" id="A0A0L0DG13"/>
<organism evidence="4 5">
    <name type="scientific">Thecamonas trahens ATCC 50062</name>
    <dbReference type="NCBI Taxonomy" id="461836"/>
    <lineage>
        <taxon>Eukaryota</taxon>
        <taxon>Apusozoa</taxon>
        <taxon>Apusomonadida</taxon>
        <taxon>Apusomonadidae</taxon>
        <taxon>Thecamonas</taxon>
    </lineage>
</organism>
<dbReference type="PRINTS" id="PR00322">
    <property type="entry name" value="G10"/>
</dbReference>
<evidence type="ECO:0000256" key="3">
    <source>
        <dbReference type="ARBA" id="ARBA00023242"/>
    </source>
</evidence>
<dbReference type="OMA" id="FGTSCIC"/>
<dbReference type="OrthoDB" id="277109at2759"/>
<reference evidence="4 5" key="1">
    <citation type="submission" date="2010-05" db="EMBL/GenBank/DDBJ databases">
        <title>The Genome Sequence of Thecamonas trahens ATCC 50062.</title>
        <authorList>
            <consortium name="The Broad Institute Genome Sequencing Platform"/>
            <person name="Russ C."/>
            <person name="Cuomo C."/>
            <person name="Shea T."/>
            <person name="Young S.K."/>
            <person name="Zeng Q."/>
            <person name="Koehrsen M."/>
            <person name="Haas B."/>
            <person name="Borodovsky M."/>
            <person name="Guigo R."/>
            <person name="Alvarado L."/>
            <person name="Berlin A."/>
            <person name="Bochicchio J."/>
            <person name="Borenstein D."/>
            <person name="Chapman S."/>
            <person name="Chen Z."/>
            <person name="Freedman E."/>
            <person name="Gellesch M."/>
            <person name="Goldberg J."/>
            <person name="Griggs A."/>
            <person name="Gujja S."/>
            <person name="Heilman E."/>
            <person name="Heiman D."/>
            <person name="Hepburn T."/>
            <person name="Howarth C."/>
            <person name="Jen D."/>
            <person name="Larson L."/>
            <person name="Mehta T."/>
            <person name="Park D."/>
            <person name="Pearson M."/>
            <person name="Roberts A."/>
            <person name="Saif S."/>
            <person name="Shenoy N."/>
            <person name="Sisk P."/>
            <person name="Stolte C."/>
            <person name="Sykes S."/>
            <person name="Thomson T."/>
            <person name="Walk T."/>
            <person name="White J."/>
            <person name="Yandava C."/>
            <person name="Burger G."/>
            <person name="Gray M.W."/>
            <person name="Holland P.W.H."/>
            <person name="King N."/>
            <person name="Lang F.B.F."/>
            <person name="Roger A.J."/>
            <person name="Ruiz-Trillo I."/>
            <person name="Lander E."/>
            <person name="Nusbaum C."/>
        </authorList>
    </citation>
    <scope>NUCLEOTIDE SEQUENCE [LARGE SCALE GENOMIC DNA]</scope>
    <source>
        <strain evidence="4 5">ATCC 50062</strain>
    </source>
</reference>
<evidence type="ECO:0000256" key="1">
    <source>
        <dbReference type="ARBA" id="ARBA00004123"/>
    </source>
</evidence>
<evidence type="ECO:0000313" key="5">
    <source>
        <dbReference type="Proteomes" id="UP000054408"/>
    </source>
</evidence>
<dbReference type="GeneID" id="25565599"/>
<dbReference type="RefSeq" id="XP_013757110.1">
    <property type="nucleotide sequence ID" value="XM_013901656.1"/>
</dbReference>
<protein>
    <submittedName>
        <fullName evidence="4">G10 protein</fullName>
    </submittedName>
</protein>
<dbReference type="GO" id="GO:0005681">
    <property type="term" value="C:spliceosomal complex"/>
    <property type="evidence" value="ECO:0007669"/>
    <property type="project" value="TreeGrafter"/>
</dbReference>
<comment type="similarity">
    <text evidence="2">Belongs to the BUD31 (G10) family.</text>
</comment>
<evidence type="ECO:0000256" key="2">
    <source>
        <dbReference type="ARBA" id="ARBA00005287"/>
    </source>
</evidence>
<dbReference type="InterPro" id="IPR001748">
    <property type="entry name" value="BUD31"/>
</dbReference>
<dbReference type="Pfam" id="PF01125">
    <property type="entry name" value="BUD31"/>
    <property type="match status" value="1"/>
</dbReference>
<dbReference type="eggNOG" id="KOG3404">
    <property type="taxonomic scope" value="Eukaryota"/>
</dbReference>
<name>A0A0L0DG13_THETB</name>
<evidence type="ECO:0000313" key="4">
    <source>
        <dbReference type="EMBL" id="KNC50283.1"/>
    </source>
</evidence>
<dbReference type="PANTHER" id="PTHR19411">
    <property type="entry name" value="PROTEIN BUD31-RELATED"/>
    <property type="match status" value="1"/>
</dbReference>
<gene>
    <name evidence="4" type="ORF">AMSG_06442</name>
</gene>
<dbReference type="GO" id="GO:0000398">
    <property type="term" value="P:mRNA splicing, via spliceosome"/>
    <property type="evidence" value="ECO:0007669"/>
    <property type="project" value="TreeGrafter"/>
</dbReference>
<keyword evidence="5" id="KW-1185">Reference proteome</keyword>
<dbReference type="EMBL" id="GL349460">
    <property type="protein sequence ID" value="KNC50283.1"/>
    <property type="molecule type" value="Genomic_DNA"/>
</dbReference>
<dbReference type="InterPro" id="IPR018230">
    <property type="entry name" value="BUD31/G10-rel_CS"/>
</dbReference>
<keyword evidence="3" id="KW-0539">Nucleus</keyword>
<dbReference type="PROSITE" id="PS00998">
    <property type="entry name" value="G10_2"/>
    <property type="match status" value="1"/>
</dbReference>
<accession>A0A0L0DG13</accession>
<comment type="subcellular location">
    <subcellularLocation>
        <location evidence="1">Nucleus</location>
    </subcellularLocation>
</comment>
<proteinExistence type="inferred from homology"/>
<dbReference type="STRING" id="461836.A0A0L0DG13"/>
<sequence length="198" mass="22377">MPKIRTNRTRRPPQGFDDIVPTLDQFEEEMRRAENDDGVGKRKVQLTWEVLKLHHARTRYVYNLFYVRKVISRELYQWLVDEGYADALLMAKWKKAGYEKLCCLSCIQTRDHNFGTTCICRVPRAQLDSDRIVECAHCGCRGCASGDYLEEQRRKMREAIDAASSSAGPSSVEASVRGAVADVEALQSTLAAEDGAAQ</sequence>
<dbReference type="Proteomes" id="UP000054408">
    <property type="component" value="Unassembled WGS sequence"/>
</dbReference>